<dbReference type="Proteomes" id="UP000215595">
    <property type="component" value="Unassembled WGS sequence"/>
</dbReference>
<evidence type="ECO:0000313" key="3">
    <source>
        <dbReference type="Proteomes" id="UP000215595"/>
    </source>
</evidence>
<evidence type="ECO:0000256" key="1">
    <source>
        <dbReference type="SAM" id="Phobius"/>
    </source>
</evidence>
<feature type="transmembrane region" description="Helical" evidence="1">
    <location>
        <begin position="37"/>
        <end position="55"/>
    </location>
</feature>
<comment type="caution">
    <text evidence="2">The sequence shown here is derived from an EMBL/GenBank/DDBJ whole genome shotgun (WGS) entry which is preliminary data.</text>
</comment>
<feature type="transmembrane region" description="Helical" evidence="1">
    <location>
        <begin position="62"/>
        <end position="82"/>
    </location>
</feature>
<gene>
    <name evidence="2" type="ORF">B7Z01_13055</name>
</gene>
<dbReference type="AlphaFoldDB" id="A0A258FH14"/>
<evidence type="ECO:0008006" key="4">
    <source>
        <dbReference type="Google" id="ProtNLM"/>
    </source>
</evidence>
<proteinExistence type="predicted"/>
<sequence length="144" mass="15107">MFLAYVPRRLIAPAIGLTSFLALMVVAVDLPANWEEVAFAGCWISVVAISLSVHLPNPPNGLTVLAIAANAGVWVGLVVAAAGRPLDLLFALPLMIAAIPAIYILRTPVRLGVKIMASWLAAVAILAGSLPFTPTAGYEPDHMQ</sequence>
<keyword evidence="1" id="KW-0472">Membrane</keyword>
<accession>A0A258FH14</accession>
<keyword evidence="1" id="KW-0812">Transmembrane</keyword>
<feature type="transmembrane region" description="Helical" evidence="1">
    <location>
        <begin position="117"/>
        <end position="138"/>
    </location>
</feature>
<keyword evidence="1" id="KW-1133">Transmembrane helix</keyword>
<evidence type="ECO:0000313" key="2">
    <source>
        <dbReference type="EMBL" id="OYX31103.1"/>
    </source>
</evidence>
<protein>
    <recommendedName>
        <fullName evidence="4">Diguanylate cyclase</fullName>
    </recommendedName>
</protein>
<organism evidence="2 3">
    <name type="scientific">Brevundimonas subvibrioides</name>
    <dbReference type="NCBI Taxonomy" id="74313"/>
    <lineage>
        <taxon>Bacteria</taxon>
        <taxon>Pseudomonadati</taxon>
        <taxon>Pseudomonadota</taxon>
        <taxon>Alphaproteobacteria</taxon>
        <taxon>Caulobacterales</taxon>
        <taxon>Caulobacteraceae</taxon>
        <taxon>Brevundimonas</taxon>
    </lineage>
</organism>
<reference evidence="2 3" key="1">
    <citation type="submission" date="2017-03" db="EMBL/GenBank/DDBJ databases">
        <title>Lifting the veil on microbial sulfur biogeochemistry in mining wastewaters.</title>
        <authorList>
            <person name="Kantor R.S."/>
            <person name="Colenbrander Nelson T."/>
            <person name="Marshall S."/>
            <person name="Bennett D."/>
            <person name="Apte S."/>
            <person name="Camacho D."/>
            <person name="Thomas B.C."/>
            <person name="Warren L.A."/>
            <person name="Banfield J.F."/>
        </authorList>
    </citation>
    <scope>NUCLEOTIDE SEQUENCE [LARGE SCALE GENOMIC DNA]</scope>
    <source>
        <strain evidence="2">32-69-9</strain>
    </source>
</reference>
<feature type="transmembrane region" description="Helical" evidence="1">
    <location>
        <begin position="88"/>
        <end position="105"/>
    </location>
</feature>
<dbReference type="EMBL" id="NCEB01000035">
    <property type="protein sequence ID" value="OYX31103.1"/>
    <property type="molecule type" value="Genomic_DNA"/>
</dbReference>
<name>A0A258FH14_9CAUL</name>